<comment type="caution">
    <text evidence="1">The sequence shown here is derived from an EMBL/GenBank/DDBJ whole genome shotgun (WGS) entry which is preliminary data.</text>
</comment>
<sequence>MLTPSSAAHGKEMSKKVLDQMLELCTDEHTGSTLTQFATTGMCWSLTNPMEFAPLFDDATHHLHTKFVTLLRKIAAFSMSHSDFVSLLRSVAGPILKDESVGRIRLPVISSSVARSAPQPALLSTSSEAFKEKDDDFCKRLKSLCVIAEKGDRAPLCRVGGDTINTIAVLLHQTKLEERLYACAHEGRLKFMEIESIDGSALTSEGLASAGTVAPVSGQGSERVWTPLANSGFSYSMWLRHSAMGKDKTLGNLYVLDISSPASAQTDGQSSVFLSVWYDVQNMTFNVVTSASNKSDPISFPVSPLTPDVWHHILLTFTPPKRQGMMSRKAMLNLFVDGRPLEADVKVESVNLPPNSKVIIGAPNPTLATSGIIRGSMPHWEVGSVLMLSTILLDLDATAIFTFGPDFPEEVLRVLCDAETCPDWRWLA</sequence>
<keyword evidence="2" id="KW-1185">Reference proteome</keyword>
<gene>
    <name evidence="1" type="ORF">SEMRO_565_G167710.1</name>
</gene>
<dbReference type="Proteomes" id="UP001153069">
    <property type="component" value="Unassembled WGS sequence"/>
</dbReference>
<organism evidence="1 2">
    <name type="scientific">Seminavis robusta</name>
    <dbReference type="NCBI Taxonomy" id="568900"/>
    <lineage>
        <taxon>Eukaryota</taxon>
        <taxon>Sar</taxon>
        <taxon>Stramenopiles</taxon>
        <taxon>Ochrophyta</taxon>
        <taxon>Bacillariophyta</taxon>
        <taxon>Bacillariophyceae</taxon>
        <taxon>Bacillariophycidae</taxon>
        <taxon>Naviculales</taxon>
        <taxon>Naviculaceae</taxon>
        <taxon>Seminavis</taxon>
    </lineage>
</organism>
<evidence type="ECO:0000313" key="1">
    <source>
        <dbReference type="EMBL" id="CAB9513000.1"/>
    </source>
</evidence>
<reference evidence="1" key="1">
    <citation type="submission" date="2020-06" db="EMBL/GenBank/DDBJ databases">
        <authorList>
            <consortium name="Plant Systems Biology data submission"/>
        </authorList>
    </citation>
    <scope>NUCLEOTIDE SEQUENCE</scope>
    <source>
        <strain evidence="1">D6</strain>
    </source>
</reference>
<name>A0A9N8E312_9STRA</name>
<dbReference type="AlphaFoldDB" id="A0A9N8E312"/>
<dbReference type="EMBL" id="CAICTM010000564">
    <property type="protein sequence ID" value="CAB9513000.1"/>
    <property type="molecule type" value="Genomic_DNA"/>
</dbReference>
<dbReference type="InterPro" id="IPR013320">
    <property type="entry name" value="ConA-like_dom_sf"/>
</dbReference>
<dbReference type="SUPFAM" id="SSF49899">
    <property type="entry name" value="Concanavalin A-like lectins/glucanases"/>
    <property type="match status" value="1"/>
</dbReference>
<protein>
    <submittedName>
        <fullName evidence="1">Uncharacterized protein</fullName>
    </submittedName>
</protein>
<evidence type="ECO:0000313" key="2">
    <source>
        <dbReference type="Proteomes" id="UP001153069"/>
    </source>
</evidence>
<proteinExistence type="predicted"/>
<dbReference type="Gene3D" id="2.60.120.200">
    <property type="match status" value="1"/>
</dbReference>
<dbReference type="OrthoDB" id="10648291at2759"/>
<accession>A0A9N8E312</accession>